<keyword evidence="2" id="KW-0812">Transmembrane</keyword>
<dbReference type="EMBL" id="JAYKXP010000009">
    <property type="protein sequence ID" value="KAK7054315.1"/>
    <property type="molecule type" value="Genomic_DNA"/>
</dbReference>
<keyword evidence="2" id="KW-0472">Membrane</keyword>
<organism evidence="3 4">
    <name type="scientific">Paramarasmius palmivorus</name>
    <dbReference type="NCBI Taxonomy" id="297713"/>
    <lineage>
        <taxon>Eukaryota</taxon>
        <taxon>Fungi</taxon>
        <taxon>Dikarya</taxon>
        <taxon>Basidiomycota</taxon>
        <taxon>Agaricomycotina</taxon>
        <taxon>Agaricomycetes</taxon>
        <taxon>Agaricomycetidae</taxon>
        <taxon>Agaricales</taxon>
        <taxon>Marasmiineae</taxon>
        <taxon>Marasmiaceae</taxon>
        <taxon>Paramarasmius</taxon>
    </lineage>
</organism>
<keyword evidence="2" id="KW-1133">Transmembrane helix</keyword>
<evidence type="ECO:0000313" key="3">
    <source>
        <dbReference type="EMBL" id="KAK7054315.1"/>
    </source>
</evidence>
<accession>A0AAW0DTI6</accession>
<proteinExistence type="predicted"/>
<evidence type="ECO:0000313" key="4">
    <source>
        <dbReference type="Proteomes" id="UP001383192"/>
    </source>
</evidence>
<comment type="caution">
    <text evidence="3">The sequence shown here is derived from an EMBL/GenBank/DDBJ whole genome shotgun (WGS) entry which is preliminary data.</text>
</comment>
<evidence type="ECO:0000256" key="1">
    <source>
        <dbReference type="SAM" id="MobiDB-lite"/>
    </source>
</evidence>
<feature type="transmembrane region" description="Helical" evidence="2">
    <location>
        <begin position="40"/>
        <end position="60"/>
    </location>
</feature>
<evidence type="ECO:0000256" key="2">
    <source>
        <dbReference type="SAM" id="Phobius"/>
    </source>
</evidence>
<name>A0AAW0DTI6_9AGAR</name>
<feature type="region of interest" description="Disordered" evidence="1">
    <location>
        <begin position="80"/>
        <end position="143"/>
    </location>
</feature>
<protein>
    <submittedName>
        <fullName evidence="3">Uncharacterized protein</fullName>
    </submittedName>
</protein>
<dbReference type="AlphaFoldDB" id="A0AAW0DTI6"/>
<dbReference type="Proteomes" id="UP001383192">
    <property type="component" value="Unassembled WGS sequence"/>
</dbReference>
<keyword evidence="4" id="KW-1185">Reference proteome</keyword>
<sequence length="143" mass="15913">MPPPVTIALNTTPLKLFKRQVNFNEEDDNGKELSEGVKTAIGVMLAIFLLTVIGFTLVAMKKQRREQLMMKLKRRTSSYTSDSPVIASVPPAMPRSSLFSRPTWPRPDPQAAAPEETMMRSVETLPRYTSPPAYSGPHKRPGS</sequence>
<gene>
    <name evidence="3" type="ORF">VNI00_003508</name>
</gene>
<reference evidence="3 4" key="1">
    <citation type="submission" date="2024-01" db="EMBL/GenBank/DDBJ databases">
        <title>A draft genome for a cacao thread blight-causing isolate of Paramarasmius palmivorus.</title>
        <authorList>
            <person name="Baruah I.K."/>
            <person name="Bukari Y."/>
            <person name="Amoako-Attah I."/>
            <person name="Meinhardt L.W."/>
            <person name="Bailey B.A."/>
            <person name="Cohen S.P."/>
        </authorList>
    </citation>
    <scope>NUCLEOTIDE SEQUENCE [LARGE SCALE GENOMIC DNA]</scope>
    <source>
        <strain evidence="3 4">GH-12</strain>
    </source>
</reference>